<dbReference type="Proteomes" id="UP000199569">
    <property type="component" value="Unassembled WGS sequence"/>
</dbReference>
<dbReference type="PANTHER" id="PTHR39569:SF1">
    <property type="entry name" value="INORGANIC TRIPHOSPHATASE"/>
    <property type="match status" value="1"/>
</dbReference>
<dbReference type="AlphaFoldDB" id="A0A1G5KZY5"/>
<dbReference type="STRING" id="549386.SAMN02927923_03719"/>
<dbReference type="GO" id="GO:0046872">
    <property type="term" value="F:metal ion binding"/>
    <property type="evidence" value="ECO:0007669"/>
    <property type="project" value="TreeGrafter"/>
</dbReference>
<dbReference type="InterPro" id="IPR023577">
    <property type="entry name" value="CYTH_domain"/>
</dbReference>
<dbReference type="InterPro" id="IPR039013">
    <property type="entry name" value="YgiF"/>
</dbReference>
<dbReference type="GO" id="GO:0050355">
    <property type="term" value="F:inorganic triphosphate phosphatase activity"/>
    <property type="evidence" value="ECO:0007669"/>
    <property type="project" value="InterPro"/>
</dbReference>
<feature type="domain" description="CYTH" evidence="1">
    <location>
        <begin position="8"/>
        <end position="207"/>
    </location>
</feature>
<dbReference type="PROSITE" id="PS51708">
    <property type="entry name" value="CHAD"/>
    <property type="match status" value="1"/>
</dbReference>
<dbReference type="Pfam" id="PF05235">
    <property type="entry name" value="CHAD"/>
    <property type="match status" value="1"/>
</dbReference>
<dbReference type="Gene3D" id="2.40.320.10">
    <property type="entry name" value="Hypothetical Protein Pfu-838710-001"/>
    <property type="match status" value="1"/>
</dbReference>
<dbReference type="EMBL" id="FMVJ01000013">
    <property type="protein sequence ID" value="SCZ05610.1"/>
    <property type="molecule type" value="Genomic_DNA"/>
</dbReference>
<keyword evidence="4" id="KW-1185">Reference proteome</keyword>
<dbReference type="RefSeq" id="WP_175493970.1">
    <property type="nucleotide sequence ID" value="NZ_FMVJ01000013.1"/>
</dbReference>
<name>A0A1G5KZY5_9HYPH</name>
<sequence>MARKSETPQEVELKLEIEPSDLETVLAHPLLQAGTGNEPQKQDLHSTYFDTPDHALKQAGLSLRIRHNGTQRIQTVKAAQAQNGVALTRGEWEHKVDGDKPDFSAAEKTALKPFVQLQDRIGPVFSVTAERTLREIPFGLSVIEVAVDRGTVDGQALPLPFGELELELKQGSPADLFGLARTLAMAAPLRLSFKTKAERGFETISRVVPNRVKAEPVTLKRRMTSAQAFQSIGASCLRHLMANEALVRQAPEADTVHQMRVALRRLRAAITLFKHVVADGRRDPIKAELKWMANVLGVARDLDVYIQKVLEPAQAQHQDDKSYTALLAYYRKRRKQAYRMVQETIASGRFVNGILEVAAWVQAGDWLQDRSKPARQRRKQPVVALAEQELGRRWKRILKRGKHLAKLEPEERHQVRIEIKKLRYATEFFENLFKGGGAKKRRRAALKTLETMQETLGGLNDIAVGFEMNSSPAAVAIHEEQMARVDGLLAAAKKQYRDFAALQPFWSV</sequence>
<evidence type="ECO:0000313" key="4">
    <source>
        <dbReference type="Proteomes" id="UP000199569"/>
    </source>
</evidence>
<dbReference type="InterPro" id="IPR007899">
    <property type="entry name" value="CHAD_dom"/>
</dbReference>
<dbReference type="InterPro" id="IPR038186">
    <property type="entry name" value="CHAD_dom_sf"/>
</dbReference>
<dbReference type="SMART" id="SM01118">
    <property type="entry name" value="CYTH"/>
    <property type="match status" value="1"/>
</dbReference>
<protein>
    <submittedName>
        <fullName evidence="3">Inorganic triphosphatase YgiF, contains CYTH and CHAD domains</fullName>
    </submittedName>
</protein>
<dbReference type="SMART" id="SM00880">
    <property type="entry name" value="CHAD"/>
    <property type="match status" value="1"/>
</dbReference>
<dbReference type="Pfam" id="PF01928">
    <property type="entry name" value="CYTH"/>
    <property type="match status" value="1"/>
</dbReference>
<proteinExistence type="predicted"/>
<dbReference type="Gene3D" id="1.40.20.10">
    <property type="entry name" value="CHAD domain"/>
    <property type="match status" value="1"/>
</dbReference>
<feature type="domain" description="CHAD" evidence="2">
    <location>
        <begin position="222"/>
        <end position="507"/>
    </location>
</feature>
<evidence type="ECO:0000259" key="1">
    <source>
        <dbReference type="PROSITE" id="PS51707"/>
    </source>
</evidence>
<accession>A0A1G5KZY5</accession>
<gene>
    <name evidence="3" type="ORF">SAMN02927923_03719</name>
</gene>
<dbReference type="PANTHER" id="PTHR39569">
    <property type="entry name" value="INORGANIC TRIPHOSPHATASE"/>
    <property type="match status" value="1"/>
</dbReference>
<evidence type="ECO:0000259" key="2">
    <source>
        <dbReference type="PROSITE" id="PS51708"/>
    </source>
</evidence>
<reference evidence="3 4" key="1">
    <citation type="submission" date="2016-10" db="EMBL/GenBank/DDBJ databases">
        <authorList>
            <person name="de Groot N.N."/>
        </authorList>
    </citation>
    <scope>NUCLEOTIDE SEQUENCE [LARGE SCALE GENOMIC DNA]</scope>
    <source>
        <strain evidence="3 4">CGMCC 1.7666</strain>
    </source>
</reference>
<evidence type="ECO:0000313" key="3">
    <source>
        <dbReference type="EMBL" id="SCZ05610.1"/>
    </source>
</evidence>
<dbReference type="PROSITE" id="PS51707">
    <property type="entry name" value="CYTH"/>
    <property type="match status" value="1"/>
</dbReference>
<dbReference type="CDD" id="cd07756">
    <property type="entry name" value="CYTH-like_Pase_CHAD"/>
    <property type="match status" value="1"/>
</dbReference>
<dbReference type="SUPFAM" id="SSF55154">
    <property type="entry name" value="CYTH-like phosphatases"/>
    <property type="match status" value="1"/>
</dbReference>
<organism evidence="3 4">
    <name type="scientific">Microvirga guangxiensis</name>
    <dbReference type="NCBI Taxonomy" id="549386"/>
    <lineage>
        <taxon>Bacteria</taxon>
        <taxon>Pseudomonadati</taxon>
        <taxon>Pseudomonadota</taxon>
        <taxon>Alphaproteobacteria</taxon>
        <taxon>Hyphomicrobiales</taxon>
        <taxon>Methylobacteriaceae</taxon>
        <taxon>Microvirga</taxon>
    </lineage>
</organism>
<dbReference type="InterPro" id="IPR033469">
    <property type="entry name" value="CYTH-like_dom_sf"/>
</dbReference>